<dbReference type="Gene3D" id="3.40.50.300">
    <property type="entry name" value="P-loop containing nucleotide triphosphate hydrolases"/>
    <property type="match status" value="1"/>
</dbReference>
<feature type="compositionally biased region" description="Basic and acidic residues" evidence="4">
    <location>
        <begin position="223"/>
        <end position="235"/>
    </location>
</feature>
<dbReference type="AlphaFoldDB" id="H2YKK2"/>
<reference evidence="6" key="1">
    <citation type="submission" date="2003-08" db="EMBL/GenBank/DDBJ databases">
        <authorList>
            <person name="Birren B."/>
            <person name="Nusbaum C."/>
            <person name="Abebe A."/>
            <person name="Abouelleil A."/>
            <person name="Adekoya E."/>
            <person name="Ait-zahra M."/>
            <person name="Allen N."/>
            <person name="Allen T."/>
            <person name="An P."/>
            <person name="Anderson M."/>
            <person name="Anderson S."/>
            <person name="Arachchi H."/>
            <person name="Armbruster J."/>
            <person name="Bachantsang P."/>
            <person name="Baldwin J."/>
            <person name="Barry A."/>
            <person name="Bayul T."/>
            <person name="Blitshsteyn B."/>
            <person name="Bloom T."/>
            <person name="Blye J."/>
            <person name="Boguslavskiy L."/>
            <person name="Borowsky M."/>
            <person name="Boukhgalter B."/>
            <person name="Brunache A."/>
            <person name="Butler J."/>
            <person name="Calixte N."/>
            <person name="Calvo S."/>
            <person name="Camarata J."/>
            <person name="Campo K."/>
            <person name="Chang J."/>
            <person name="Cheshatsang Y."/>
            <person name="Citroen M."/>
            <person name="Collymore A."/>
            <person name="Considine T."/>
            <person name="Cook A."/>
            <person name="Cooke P."/>
            <person name="Corum B."/>
            <person name="Cuomo C."/>
            <person name="David R."/>
            <person name="Dawoe T."/>
            <person name="Degray S."/>
            <person name="Dodge S."/>
            <person name="Dooley K."/>
            <person name="Dorje P."/>
            <person name="Dorjee K."/>
            <person name="Dorris L."/>
            <person name="Duffey N."/>
            <person name="Dupes A."/>
            <person name="Elkins T."/>
            <person name="Engels R."/>
            <person name="Erickson J."/>
            <person name="Farina A."/>
            <person name="Faro S."/>
            <person name="Ferreira P."/>
            <person name="Fischer H."/>
            <person name="Fitzgerald M."/>
            <person name="Foley K."/>
            <person name="Gage D."/>
            <person name="Galagan J."/>
            <person name="Gearin G."/>
            <person name="Gnerre S."/>
            <person name="Gnirke A."/>
            <person name="Goyette A."/>
            <person name="Graham J."/>
            <person name="Grandbois E."/>
            <person name="Gyaltsen K."/>
            <person name="Hafez N."/>
            <person name="Hagopian D."/>
            <person name="Hagos B."/>
            <person name="Hall J."/>
            <person name="Hatcher B."/>
            <person name="Heller A."/>
            <person name="Higgins H."/>
            <person name="Honan T."/>
            <person name="Horn A."/>
            <person name="Houde N."/>
            <person name="Hughes L."/>
            <person name="Hulme W."/>
            <person name="Husby E."/>
            <person name="Iliev I."/>
            <person name="Jaffe D."/>
            <person name="Jones C."/>
            <person name="Kamal M."/>
            <person name="Kamat A."/>
            <person name="Kamvysselis M."/>
            <person name="Karlsson E."/>
            <person name="Kells C."/>
            <person name="Kieu A."/>
            <person name="Kisner P."/>
            <person name="Kodira C."/>
            <person name="Kulbokas E."/>
            <person name="Labutti K."/>
            <person name="Lama D."/>
            <person name="Landers T."/>
            <person name="Leger J."/>
            <person name="Levine S."/>
            <person name="Lewis D."/>
            <person name="Lewis T."/>
            <person name="Lindblad-toh K."/>
            <person name="Liu X."/>
            <person name="Lokyitsang T."/>
            <person name="Lokyitsang Y."/>
            <person name="Lucien O."/>
            <person name="Lui A."/>
            <person name="Ma L.J."/>
            <person name="Mabbitt R."/>
            <person name="Macdonald J."/>
            <person name="Maclean C."/>
            <person name="Major J."/>
            <person name="Manning J."/>
            <person name="Marabella R."/>
            <person name="Maru K."/>
            <person name="Matthews C."/>
            <person name="Mauceli E."/>
            <person name="Mccarthy M."/>
            <person name="Mcdonough S."/>
            <person name="Mcghee T."/>
            <person name="Meldrim J."/>
            <person name="Meneus L."/>
            <person name="Mesirov J."/>
            <person name="Mihalev A."/>
            <person name="Mihova T."/>
            <person name="Mikkelsen T."/>
            <person name="Mlenga V."/>
            <person name="Moru K."/>
            <person name="Mozes J."/>
            <person name="Mulrain L."/>
            <person name="Munson G."/>
            <person name="Naylor J."/>
            <person name="Newes C."/>
            <person name="Nguyen C."/>
            <person name="Nguyen N."/>
            <person name="Nguyen T."/>
            <person name="Nicol R."/>
            <person name="Nielsen C."/>
            <person name="Nizzari M."/>
            <person name="Norbu C."/>
            <person name="Norbu N."/>
            <person name="O'donnell P."/>
            <person name="Okoawo O."/>
            <person name="O'leary S."/>
            <person name="Omotosho B."/>
            <person name="O'neill K."/>
            <person name="Osman S."/>
            <person name="Parker S."/>
            <person name="Perrin D."/>
            <person name="Phunkhang P."/>
            <person name="Piqani B."/>
            <person name="Purcell S."/>
            <person name="Rachupka T."/>
            <person name="Ramasamy U."/>
            <person name="Rameau R."/>
            <person name="Ray V."/>
            <person name="Raymond C."/>
            <person name="Retta R."/>
            <person name="Richardson S."/>
            <person name="Rise C."/>
            <person name="Rodriguez J."/>
            <person name="Rogers J."/>
            <person name="Rogov P."/>
            <person name="Rutman M."/>
            <person name="Schupbach R."/>
            <person name="Seaman C."/>
            <person name="Settipalli S."/>
            <person name="Sharpe T."/>
            <person name="Sheridan J."/>
            <person name="Sherpa N."/>
            <person name="Shi J."/>
            <person name="Smirnov S."/>
            <person name="Smith C."/>
            <person name="Sougnez C."/>
            <person name="Spencer B."/>
            <person name="Stalker J."/>
            <person name="Stange-thomann N."/>
            <person name="Stavropoulos S."/>
            <person name="Stetson K."/>
            <person name="Stone C."/>
            <person name="Stone S."/>
            <person name="Stubbs M."/>
            <person name="Talamas J."/>
            <person name="Tchuinga P."/>
            <person name="Tenzing P."/>
            <person name="Tesfaye S."/>
            <person name="Theodore J."/>
            <person name="Thoulutsang Y."/>
            <person name="Topham K."/>
            <person name="Towey S."/>
            <person name="Tsamla T."/>
            <person name="Tsomo N."/>
            <person name="Vallee D."/>
            <person name="Vassiliev H."/>
            <person name="Venkataraman V."/>
            <person name="Vinson J."/>
            <person name="Vo A."/>
            <person name="Wade C."/>
            <person name="Wang S."/>
            <person name="Wangchuk T."/>
            <person name="Wangdi T."/>
            <person name="Whittaker C."/>
            <person name="Wilkinson J."/>
            <person name="Wu Y."/>
            <person name="Wyman D."/>
            <person name="Yadav S."/>
            <person name="Yang S."/>
            <person name="Yang X."/>
            <person name="Yeager S."/>
            <person name="Yee E."/>
            <person name="Young G."/>
            <person name="Zainoun J."/>
            <person name="Zembeck L."/>
            <person name="Zimmer A."/>
            <person name="Zody M."/>
            <person name="Lander E."/>
        </authorList>
    </citation>
    <scope>NUCLEOTIDE SEQUENCE [LARGE SCALE GENOMIC DNA]</scope>
</reference>
<proteinExistence type="inferred from homology"/>
<reference evidence="5" key="3">
    <citation type="submission" date="2025-09" db="UniProtKB">
        <authorList>
            <consortium name="Ensembl"/>
        </authorList>
    </citation>
    <scope>IDENTIFICATION</scope>
</reference>
<evidence type="ECO:0000256" key="2">
    <source>
        <dbReference type="ARBA" id="ARBA00022741"/>
    </source>
</evidence>
<dbReference type="OMA" id="THLICQQ"/>
<dbReference type="SMART" id="SM00175">
    <property type="entry name" value="RAB"/>
    <property type="match status" value="1"/>
</dbReference>
<dbReference type="GeneTree" id="ENSGT00940000166504"/>
<evidence type="ECO:0008006" key="7">
    <source>
        <dbReference type="Google" id="ProtNLM"/>
    </source>
</evidence>
<sequence>MSNVEKDLKVKILVLGNSGVGKSSFTHLLCHNQANKNPGYTIGCTINIKLHEYKPGTSEEKTFCIEIWDIGASNSHASSRFMFYNNINGIILVHDLTNFKSLQNIPIWLTDVLKHDATGGLTSVKVTSQTTNPTEDVTQCSIPLLVVGTKLDMIGDSRRPEISNRSKLTAVDLACSEIQLDTLEPRYIAAGSGNAVKLSRFFDKAIAHALQRRTTTIGQSPLIDRRSSIGGERRRPNVGNPFSRRLAMKTGHQD</sequence>
<dbReference type="eggNOG" id="ENOG502QT3S">
    <property type="taxonomic scope" value="Eukaryota"/>
</dbReference>
<evidence type="ECO:0000313" key="5">
    <source>
        <dbReference type="Ensembl" id="ENSCSAVP00000005854.1"/>
    </source>
</evidence>
<keyword evidence="2" id="KW-0547">Nucleotide-binding</keyword>
<accession>H2YKK2</accession>
<organism evidence="5 6">
    <name type="scientific">Ciona savignyi</name>
    <name type="common">Pacific transparent sea squirt</name>
    <dbReference type="NCBI Taxonomy" id="51511"/>
    <lineage>
        <taxon>Eukaryota</taxon>
        <taxon>Metazoa</taxon>
        <taxon>Chordata</taxon>
        <taxon>Tunicata</taxon>
        <taxon>Ascidiacea</taxon>
        <taxon>Phlebobranchia</taxon>
        <taxon>Cionidae</taxon>
        <taxon>Ciona</taxon>
    </lineage>
</organism>
<name>H2YKK2_CIOSA</name>
<dbReference type="HOGENOM" id="CLU_084875_1_0_1"/>
<dbReference type="GO" id="GO:0005525">
    <property type="term" value="F:GTP binding"/>
    <property type="evidence" value="ECO:0007669"/>
    <property type="project" value="UniProtKB-KW"/>
</dbReference>
<evidence type="ECO:0000256" key="4">
    <source>
        <dbReference type="SAM" id="MobiDB-lite"/>
    </source>
</evidence>
<comment type="similarity">
    <text evidence="1">Belongs to the small GTPase superfamily. Rab family.</text>
</comment>
<feature type="region of interest" description="Disordered" evidence="4">
    <location>
        <begin position="223"/>
        <end position="254"/>
    </location>
</feature>
<dbReference type="Ensembl" id="ENSCSAVT00000005929.1">
    <property type="protein sequence ID" value="ENSCSAVP00000005854.1"/>
    <property type="gene ID" value="ENSCSAVG00000003494.1"/>
</dbReference>
<dbReference type="Pfam" id="PF00071">
    <property type="entry name" value="Ras"/>
    <property type="match status" value="1"/>
</dbReference>
<dbReference type="PANTHER" id="PTHR24073">
    <property type="entry name" value="DRAB5-RELATED"/>
    <property type="match status" value="1"/>
</dbReference>
<dbReference type="PRINTS" id="PR00449">
    <property type="entry name" value="RASTRNSFRMNG"/>
</dbReference>
<dbReference type="PROSITE" id="PS51419">
    <property type="entry name" value="RAB"/>
    <property type="match status" value="1"/>
</dbReference>
<protein>
    <recommendedName>
        <fullName evidence="7">Rab-like protein 3</fullName>
    </recommendedName>
</protein>
<dbReference type="GO" id="GO:0003924">
    <property type="term" value="F:GTPase activity"/>
    <property type="evidence" value="ECO:0007669"/>
    <property type="project" value="InterPro"/>
</dbReference>
<reference evidence="5" key="2">
    <citation type="submission" date="2025-08" db="UniProtKB">
        <authorList>
            <consortium name="Ensembl"/>
        </authorList>
    </citation>
    <scope>IDENTIFICATION</scope>
</reference>
<dbReference type="Proteomes" id="UP000007875">
    <property type="component" value="Unassembled WGS sequence"/>
</dbReference>
<evidence type="ECO:0000256" key="1">
    <source>
        <dbReference type="ARBA" id="ARBA00006270"/>
    </source>
</evidence>
<evidence type="ECO:0000256" key="3">
    <source>
        <dbReference type="ARBA" id="ARBA00023134"/>
    </source>
</evidence>
<dbReference type="InParanoid" id="H2YKK2"/>
<evidence type="ECO:0000313" key="6">
    <source>
        <dbReference type="Proteomes" id="UP000007875"/>
    </source>
</evidence>
<dbReference type="STRING" id="51511.ENSCSAVP00000005854"/>
<dbReference type="InterPro" id="IPR001806">
    <property type="entry name" value="Small_GTPase"/>
</dbReference>
<dbReference type="InterPro" id="IPR027417">
    <property type="entry name" value="P-loop_NTPase"/>
</dbReference>
<dbReference type="FunCoup" id="H2YKK2">
    <property type="interactions" value="208"/>
</dbReference>
<dbReference type="SUPFAM" id="SSF52540">
    <property type="entry name" value="P-loop containing nucleoside triphosphate hydrolases"/>
    <property type="match status" value="1"/>
</dbReference>
<keyword evidence="3" id="KW-0342">GTP-binding</keyword>
<keyword evidence="6" id="KW-1185">Reference proteome</keyword>